<feature type="coiled-coil region" evidence="2">
    <location>
        <begin position="483"/>
        <end position="510"/>
    </location>
</feature>
<dbReference type="Gene3D" id="1.20.900.10">
    <property type="entry name" value="Dbl homology (DH) domain"/>
    <property type="match status" value="1"/>
</dbReference>
<dbReference type="GO" id="GO:0030036">
    <property type="term" value="P:actin cytoskeleton organization"/>
    <property type="evidence" value="ECO:0007669"/>
    <property type="project" value="TreeGrafter"/>
</dbReference>
<gene>
    <name evidence="5" type="ORF">NEZAVI_LOCUS7145</name>
</gene>
<feature type="region of interest" description="Disordered" evidence="3">
    <location>
        <begin position="1"/>
        <end position="55"/>
    </location>
</feature>
<dbReference type="Proteomes" id="UP001152798">
    <property type="component" value="Chromosome 3"/>
</dbReference>
<dbReference type="InterPro" id="IPR039919">
    <property type="entry name" value="ARHGEF10/ARHGEF17"/>
</dbReference>
<dbReference type="FunFam" id="1.20.900.10:FF:000003">
    <property type="entry name" value="Rho guanine nucleotide exchange factor 10 like"/>
    <property type="match status" value="1"/>
</dbReference>
<dbReference type="InterPro" id="IPR011047">
    <property type="entry name" value="Quinoprotein_ADH-like_sf"/>
</dbReference>
<dbReference type="InterPro" id="IPR015943">
    <property type="entry name" value="WD40/YVTN_repeat-like_dom_sf"/>
</dbReference>
<evidence type="ECO:0000256" key="1">
    <source>
        <dbReference type="ARBA" id="ARBA00022658"/>
    </source>
</evidence>
<feature type="compositionally biased region" description="Acidic residues" evidence="3">
    <location>
        <begin position="25"/>
        <end position="40"/>
    </location>
</feature>
<dbReference type="CDD" id="cd00160">
    <property type="entry name" value="RhoGEF"/>
    <property type="match status" value="1"/>
</dbReference>
<feature type="compositionally biased region" description="Basic and acidic residues" evidence="3">
    <location>
        <begin position="230"/>
        <end position="239"/>
    </location>
</feature>
<keyword evidence="2" id="KW-0175">Coiled coil</keyword>
<dbReference type="InterPro" id="IPR011993">
    <property type="entry name" value="PH-like_dom_sf"/>
</dbReference>
<dbReference type="SUPFAM" id="SSF50998">
    <property type="entry name" value="Quinoprotein alcohol dehydrogenase-like"/>
    <property type="match status" value="1"/>
</dbReference>
<dbReference type="SUPFAM" id="SSF48065">
    <property type="entry name" value="DBL homology domain (DH-domain)"/>
    <property type="match status" value="1"/>
</dbReference>
<evidence type="ECO:0000259" key="4">
    <source>
        <dbReference type="PROSITE" id="PS50010"/>
    </source>
</evidence>
<dbReference type="EMBL" id="OV725079">
    <property type="protein sequence ID" value="CAH1397289.1"/>
    <property type="molecule type" value="Genomic_DNA"/>
</dbReference>
<feature type="region of interest" description="Disordered" evidence="3">
    <location>
        <begin position="114"/>
        <end position="310"/>
    </location>
</feature>
<organism evidence="5 6">
    <name type="scientific">Nezara viridula</name>
    <name type="common">Southern green stink bug</name>
    <name type="synonym">Cimex viridulus</name>
    <dbReference type="NCBI Taxonomy" id="85310"/>
    <lineage>
        <taxon>Eukaryota</taxon>
        <taxon>Metazoa</taxon>
        <taxon>Ecdysozoa</taxon>
        <taxon>Arthropoda</taxon>
        <taxon>Hexapoda</taxon>
        <taxon>Insecta</taxon>
        <taxon>Pterygota</taxon>
        <taxon>Neoptera</taxon>
        <taxon>Paraneoptera</taxon>
        <taxon>Hemiptera</taxon>
        <taxon>Heteroptera</taxon>
        <taxon>Panheteroptera</taxon>
        <taxon>Pentatomomorpha</taxon>
        <taxon>Pentatomoidea</taxon>
        <taxon>Pentatomidae</taxon>
        <taxon>Pentatominae</taxon>
        <taxon>Nezara</taxon>
    </lineage>
</organism>
<dbReference type="Pfam" id="PF19056">
    <property type="entry name" value="WD40_2"/>
    <property type="match status" value="1"/>
</dbReference>
<proteinExistence type="predicted"/>
<dbReference type="Gene3D" id="2.30.29.30">
    <property type="entry name" value="Pleckstrin-homology domain (PH domain)/Phosphotyrosine-binding domain (PTB)"/>
    <property type="match status" value="1"/>
</dbReference>
<dbReference type="SUPFAM" id="SSF50729">
    <property type="entry name" value="PH domain-like"/>
    <property type="match status" value="1"/>
</dbReference>
<name>A0A9P0H8A9_NEZVI</name>
<reference evidence="5" key="1">
    <citation type="submission" date="2022-01" db="EMBL/GenBank/DDBJ databases">
        <authorList>
            <person name="King R."/>
        </authorList>
    </citation>
    <scope>NUCLEOTIDE SEQUENCE</scope>
</reference>
<dbReference type="InterPro" id="IPR035899">
    <property type="entry name" value="DBL_dom_sf"/>
</dbReference>
<feature type="domain" description="DH" evidence="4">
    <location>
        <begin position="316"/>
        <end position="503"/>
    </location>
</feature>
<sequence>MDVVAGPSGRGPYLRFPPPPPFPPEEYDYAYDDEDEDEEAAGPSSRPPVYRRRPAPRFQENLYEEIGAMRLEEEVRYVHSKHLQVLDELNLSMEAMIMPVAPGEQLTADLLSPASSSIDSGFSSSSTGTNSLGRPQPTKRKSPGGFWRRLPALVKSREPPSQPATLHPPHKCPHVTSEQRLCPPETTKSSFSLTDEPRCNSSNSWEESSHEHSHSRRSSCSDVDLSSGDESNKGIDGKSRAGSKRCTWRHGGDSPEPGGGRLSRWFSMKKQISETEPRGKMPLLPEEDECGLSQRRTTGAPSLPPAPPHLSPQQLKMRHIIEAIVQSENSYLDTLHRLVNEYKKPLEEASPAILSPSKISSLFHRVPEILQCHMLFRLALRDAVAKWDVQHRIGDVFVASFSKAVVLNVYSDFINNFSFAMDLARSEAKKKPALAEFFRIRQTNSEDRLSFFGLMVKPVQRFPQFILFLQDLLQNCGAGHPERMALQLALTQLESLAELLNERKREAEQAQAFRLMMRSVSAKMPASPGPKYLIRHDDVTQLEVNQCGLISKCKNRRLLLLNDQLVCVALSAKEENVNSQPRLTYKWSCPITELQVIESPGSPTISRLLTPSGSLASSTSSGTTDSLCLEMKALRHDYDVIKRIHDLTHTLEAQYQEMNPEITRALLDSIQREIQRKDEQLAWLDSCCLQLSLRGKEETLTFQMNSQETRKEWITELRLARLALDPNNSPAWEVPEQELRPSTKMPLFVAAHPIYTAHPQSEVMCGCYYSSACGKAGYLWVCTYDGEDSHVSIAQAWQTSLKALTQIQVDGMKITAIEYVRSTETVWIGTANNRVLIYSVTEPDHPEVAHSLPMTGEVTGMKVHCDNVFVALTTGRLLVFRRHSPTPEEVSLGPDPVSCLLPINLSLYAASGKVVTVMSAITGEMQKSFTIQHEHVGGHVSLMAHSGVGLWISLSNSSTICLYHTETFKHLQDINVASNVVRLTGFHGPVTVTGLMACKGLLWVGTDAGVALTVPLPRLEGVPIISGRVNVSYHGHSGALTLLLPLHDPPTVLKRPPSKALASDVYGLYGQLMYVREEEEWAEARTVEPRKEATLVSVTAGRGYVNHQQCCYKNIQAHAHVIIWEMKL</sequence>
<evidence type="ECO:0000256" key="2">
    <source>
        <dbReference type="SAM" id="Coils"/>
    </source>
</evidence>
<evidence type="ECO:0000256" key="3">
    <source>
        <dbReference type="SAM" id="MobiDB-lite"/>
    </source>
</evidence>
<dbReference type="PANTHER" id="PTHR12877">
    <property type="entry name" value="RHO GUANINE NUCLEOTIDE EXCHANGE FACTOR"/>
    <property type="match status" value="1"/>
</dbReference>
<dbReference type="AlphaFoldDB" id="A0A9P0H8A9"/>
<protein>
    <recommendedName>
        <fullName evidence="4">DH domain-containing protein</fullName>
    </recommendedName>
</protein>
<dbReference type="GO" id="GO:0051496">
    <property type="term" value="P:positive regulation of stress fiber assembly"/>
    <property type="evidence" value="ECO:0007669"/>
    <property type="project" value="TreeGrafter"/>
</dbReference>
<dbReference type="Gene3D" id="2.130.10.10">
    <property type="entry name" value="YVTN repeat-like/Quinoprotein amine dehydrogenase"/>
    <property type="match status" value="1"/>
</dbReference>
<keyword evidence="6" id="KW-1185">Reference proteome</keyword>
<dbReference type="Pfam" id="PF00621">
    <property type="entry name" value="RhoGEF"/>
    <property type="match status" value="1"/>
</dbReference>
<feature type="compositionally biased region" description="Low complexity" evidence="3">
    <location>
        <begin position="114"/>
        <end position="126"/>
    </location>
</feature>
<dbReference type="InterPro" id="IPR000219">
    <property type="entry name" value="DH_dom"/>
</dbReference>
<dbReference type="PANTHER" id="PTHR12877:SF7">
    <property type="entry name" value="RHO GUANINE NUCLEOTIDE EXCHANGE FACTOR 10-LIKE PROTEIN"/>
    <property type="match status" value="1"/>
</dbReference>
<dbReference type="PROSITE" id="PS50010">
    <property type="entry name" value="DH_2"/>
    <property type="match status" value="1"/>
</dbReference>
<dbReference type="Pfam" id="PF19057">
    <property type="entry name" value="PH_19"/>
    <property type="match status" value="1"/>
</dbReference>
<accession>A0A9P0H8A9</accession>
<keyword evidence="1" id="KW-0344">Guanine-nucleotide releasing factor</keyword>
<evidence type="ECO:0000313" key="6">
    <source>
        <dbReference type="Proteomes" id="UP001152798"/>
    </source>
</evidence>
<feature type="compositionally biased region" description="Pro residues" evidence="3">
    <location>
        <begin position="15"/>
        <end position="24"/>
    </location>
</feature>
<evidence type="ECO:0000313" key="5">
    <source>
        <dbReference type="EMBL" id="CAH1397289.1"/>
    </source>
</evidence>
<dbReference type="GO" id="GO:0005737">
    <property type="term" value="C:cytoplasm"/>
    <property type="evidence" value="ECO:0007669"/>
    <property type="project" value="UniProtKB-ARBA"/>
</dbReference>
<dbReference type="GO" id="GO:0005085">
    <property type="term" value="F:guanyl-nucleotide exchange factor activity"/>
    <property type="evidence" value="ECO:0007669"/>
    <property type="project" value="UniProtKB-KW"/>
</dbReference>
<dbReference type="SMART" id="SM00325">
    <property type="entry name" value="RhoGEF"/>
    <property type="match status" value="1"/>
</dbReference>
<dbReference type="OrthoDB" id="28697at2759"/>